<dbReference type="AlphaFoldDB" id="A0A345DCC7"/>
<dbReference type="RefSeq" id="WP_114563139.1">
    <property type="nucleotide sequence ID" value="NZ_CP031124.1"/>
</dbReference>
<protein>
    <submittedName>
        <fullName evidence="1">Chaperone modulatory protein CbpM</fullName>
    </submittedName>
</protein>
<dbReference type="Proteomes" id="UP000252182">
    <property type="component" value="Chromosome"/>
</dbReference>
<name>A0A345DCC7_9BURK</name>
<organism evidence="1 2">
    <name type="scientific">Ephemeroptericola cinctiostellae</name>
    <dbReference type="NCBI Taxonomy" id="2268024"/>
    <lineage>
        <taxon>Bacteria</taxon>
        <taxon>Pseudomonadati</taxon>
        <taxon>Pseudomonadota</taxon>
        <taxon>Betaproteobacteria</taxon>
        <taxon>Burkholderiales</taxon>
        <taxon>Burkholderiaceae</taxon>
        <taxon>Ephemeroptericola</taxon>
    </lineage>
</organism>
<accession>A0A345DCC7</accession>
<gene>
    <name evidence="1" type="primary">cbpM</name>
    <name evidence="1" type="ORF">DTO96_101755</name>
</gene>
<dbReference type="EMBL" id="CP031124">
    <property type="protein sequence ID" value="AXF86015.1"/>
    <property type="molecule type" value="Genomic_DNA"/>
</dbReference>
<proteinExistence type="predicted"/>
<reference evidence="2" key="1">
    <citation type="submission" date="2018-07" db="EMBL/GenBank/DDBJ databases">
        <authorList>
            <person name="Kim H."/>
        </authorList>
    </citation>
    <scope>NUCLEOTIDE SEQUENCE [LARGE SCALE GENOMIC DNA]</scope>
    <source>
        <strain evidence="2">F02</strain>
    </source>
</reference>
<evidence type="ECO:0000313" key="2">
    <source>
        <dbReference type="Proteomes" id="UP000252182"/>
    </source>
</evidence>
<keyword evidence="2" id="KW-1185">Reference proteome</keyword>
<dbReference type="Pfam" id="PF13591">
    <property type="entry name" value="MerR_2"/>
    <property type="match status" value="1"/>
</dbReference>
<dbReference type="KEGG" id="hyf:DTO96_101755"/>
<evidence type="ECO:0000313" key="1">
    <source>
        <dbReference type="EMBL" id="AXF86015.1"/>
    </source>
</evidence>
<sequence>MKNTLTVTVVNEEHTLNATELAQACGVSLTWVTQAVELSVLHTSMMQKAPNEWRFQHQDLQRALELCQLQRRLEIDLDISALIADLQQEIRRLKSQQ</sequence>
<dbReference type="OrthoDB" id="9799091at2"/>
<dbReference type="Gene3D" id="1.10.1660.10">
    <property type="match status" value="1"/>
</dbReference>